<dbReference type="AlphaFoldDB" id="I3XFW6"/>
<organism evidence="2">
    <name type="scientific">Sinorhizobium fredii (strain USDA 257)</name>
    <dbReference type="NCBI Taxonomy" id="1185652"/>
    <lineage>
        <taxon>Bacteria</taxon>
        <taxon>Pseudomonadati</taxon>
        <taxon>Pseudomonadota</taxon>
        <taxon>Alphaproteobacteria</taxon>
        <taxon>Hyphomicrobiales</taxon>
        <taxon>Rhizobiaceae</taxon>
        <taxon>Sinorhizobium/Ensifer group</taxon>
        <taxon>Sinorhizobium</taxon>
    </lineage>
</organism>
<dbReference type="HOGENOM" id="CLU_3029998_0_0_5"/>
<reference evidence="2" key="1">
    <citation type="journal article" date="2012" name="J. Bacteriol.">
        <title>Complete genome sequence of the broad-host-range strain Sinorhizobium fredii USDA257.</title>
        <authorList>
            <person name="Schuldes J."/>
            <person name="Rodriguez Orbegoso M."/>
            <person name="Schmeisser C."/>
            <person name="Krishnan H.B."/>
            <person name="Daniel R."/>
            <person name="Streit W.R."/>
        </authorList>
    </citation>
    <scope>NUCLEOTIDE SEQUENCE [LARGE SCALE GENOMIC DNA]</scope>
    <source>
        <strain evidence="2">USDA 257</strain>
        <plasmid evidence="2">pUSDA257</plasmid>
        <plasmid>pUSDA257 fragment 1</plasmid>
    </source>
</reference>
<evidence type="ECO:0000313" key="3">
    <source>
        <dbReference type="Proteomes" id="UP000006180"/>
    </source>
</evidence>
<name>I3XFW6_SINF2</name>
<gene>
    <name evidence="2" type="ORF">USDA257_p00540</name>
</gene>
<proteinExistence type="predicted"/>
<evidence type="ECO:0000313" key="2">
    <source>
        <dbReference type="EMBL" id="AFL54772.1"/>
    </source>
</evidence>
<protein>
    <submittedName>
        <fullName evidence="2">Uncharacterized protein</fullName>
    </submittedName>
</protein>
<evidence type="ECO:0000256" key="1">
    <source>
        <dbReference type="SAM" id="MobiDB-lite"/>
    </source>
</evidence>
<feature type="region of interest" description="Disordered" evidence="1">
    <location>
        <begin position="1"/>
        <end position="22"/>
    </location>
</feature>
<sequence>MNINVASSEWAKGAGRDRAPSARVFGERTRDIAGTLFDIETTCGIMAYTEGEILP</sequence>
<accession>I3XFW6</accession>
<keyword evidence="2" id="KW-0614">Plasmid</keyword>
<geneLocation type="plasmid" evidence="3">
    <name>pUSDA257 fragment 1</name>
</geneLocation>
<dbReference type="EMBL" id="CP003564">
    <property type="protein sequence ID" value="AFL54772.1"/>
    <property type="molecule type" value="Genomic_DNA"/>
</dbReference>